<keyword evidence="3" id="KW-0819">tRNA processing</keyword>
<reference evidence="6 7" key="1">
    <citation type="submission" date="2018-11" db="EMBL/GenBank/DDBJ databases">
        <authorList>
            <consortium name="Pathogen Informatics"/>
        </authorList>
    </citation>
    <scope>NUCLEOTIDE SEQUENCE [LARGE SCALE GENOMIC DNA]</scope>
    <source>
        <strain evidence="6 7">Zambia</strain>
    </source>
</reference>
<evidence type="ECO:0000256" key="1">
    <source>
        <dbReference type="ARBA" id="ARBA00009652"/>
    </source>
</evidence>
<evidence type="ECO:0000313" key="7">
    <source>
        <dbReference type="Proteomes" id="UP000277204"/>
    </source>
</evidence>
<feature type="domain" description="Pus10-like C-terminal" evidence="5">
    <location>
        <begin position="2"/>
        <end position="48"/>
    </location>
</feature>
<dbReference type="EC" id="5.4.99.25" evidence="2"/>
<dbReference type="InterPro" id="IPR020103">
    <property type="entry name" value="PsdUridine_synth_cat_dom_sf"/>
</dbReference>
<dbReference type="GO" id="GO:0160148">
    <property type="term" value="F:tRNA pseudouridine(55) synthase activity"/>
    <property type="evidence" value="ECO:0007669"/>
    <property type="project" value="UniProtKB-EC"/>
</dbReference>
<dbReference type="SUPFAM" id="SSF55120">
    <property type="entry name" value="Pseudouridine synthase"/>
    <property type="match status" value="1"/>
</dbReference>
<dbReference type="PANTHER" id="PTHR21568">
    <property type="entry name" value="TRNA PSEUDOURIDINE SYNTHASE PUS10"/>
    <property type="match status" value="1"/>
</dbReference>
<name>A0A3P8CDP9_9TREM</name>
<keyword evidence="7" id="KW-1185">Reference proteome</keyword>
<evidence type="ECO:0000256" key="4">
    <source>
        <dbReference type="ARBA" id="ARBA00023235"/>
    </source>
</evidence>
<evidence type="ECO:0000313" key="6">
    <source>
        <dbReference type="EMBL" id="VDP36822.1"/>
    </source>
</evidence>
<evidence type="ECO:0000256" key="2">
    <source>
        <dbReference type="ARBA" id="ARBA00012787"/>
    </source>
</evidence>
<dbReference type="EMBL" id="UZAI01018419">
    <property type="protein sequence ID" value="VDP36822.1"/>
    <property type="molecule type" value="Genomic_DNA"/>
</dbReference>
<proteinExistence type="inferred from homology"/>
<dbReference type="GO" id="GO:0031119">
    <property type="term" value="P:tRNA pseudouridine synthesis"/>
    <property type="evidence" value="ECO:0007669"/>
    <property type="project" value="TreeGrafter"/>
</dbReference>
<protein>
    <recommendedName>
        <fullName evidence="2">tRNA pseudouridine(55) synthase</fullName>
        <ecNumber evidence="2">5.4.99.25</ecNumber>
    </recommendedName>
</protein>
<evidence type="ECO:0000259" key="5">
    <source>
        <dbReference type="Pfam" id="PF21238"/>
    </source>
</evidence>
<dbReference type="InterPro" id="IPR039894">
    <property type="entry name" value="Pus10-like"/>
</dbReference>
<organism evidence="6 7">
    <name type="scientific">Schistosoma margrebowiei</name>
    <dbReference type="NCBI Taxonomy" id="48269"/>
    <lineage>
        <taxon>Eukaryota</taxon>
        <taxon>Metazoa</taxon>
        <taxon>Spiralia</taxon>
        <taxon>Lophotrochozoa</taxon>
        <taxon>Platyhelminthes</taxon>
        <taxon>Trematoda</taxon>
        <taxon>Digenea</taxon>
        <taxon>Strigeidida</taxon>
        <taxon>Schistosomatoidea</taxon>
        <taxon>Schistosomatidae</taxon>
        <taxon>Schistosoma</taxon>
    </lineage>
</organism>
<sequence length="61" mass="6813">MFILEIRCEAGTYVKELVHGDLGRCNPSLASIFGCQLDILALDVIGVELDWPKRLKDPILN</sequence>
<accession>A0A3P8CDP9</accession>
<evidence type="ECO:0000256" key="3">
    <source>
        <dbReference type="ARBA" id="ARBA00022694"/>
    </source>
</evidence>
<keyword evidence="4" id="KW-0413">Isomerase</keyword>
<dbReference type="Proteomes" id="UP000277204">
    <property type="component" value="Unassembled WGS sequence"/>
</dbReference>
<dbReference type="GO" id="GO:0003723">
    <property type="term" value="F:RNA binding"/>
    <property type="evidence" value="ECO:0007669"/>
    <property type="project" value="InterPro"/>
</dbReference>
<dbReference type="PROSITE" id="PS51257">
    <property type="entry name" value="PROKAR_LIPOPROTEIN"/>
    <property type="match status" value="1"/>
</dbReference>
<comment type="similarity">
    <text evidence="1">Belongs to the pseudouridine synthase Pus10 family.</text>
</comment>
<dbReference type="AlphaFoldDB" id="A0A3P8CDP9"/>
<dbReference type="Gene3D" id="3.30.70.3190">
    <property type="match status" value="1"/>
</dbReference>
<dbReference type="Pfam" id="PF21238">
    <property type="entry name" value="Pus10_C"/>
    <property type="match status" value="1"/>
</dbReference>
<gene>
    <name evidence="6" type="ORF">SMRZ_LOCUS20702</name>
</gene>
<dbReference type="InterPro" id="IPR048741">
    <property type="entry name" value="Pus10-like_C"/>
</dbReference>
<dbReference type="PANTHER" id="PTHR21568:SF0">
    <property type="entry name" value="TRNA PSEUDOURIDINE SYNTHASE PUS10"/>
    <property type="match status" value="1"/>
</dbReference>